<reference evidence="1 2" key="1">
    <citation type="submission" date="2019-05" db="EMBL/GenBank/DDBJ databases">
        <title>Another draft genome of Portunus trituberculatus and its Hox gene families provides insights of decapod evolution.</title>
        <authorList>
            <person name="Jeong J.-H."/>
            <person name="Song I."/>
            <person name="Kim S."/>
            <person name="Choi T."/>
            <person name="Kim D."/>
            <person name="Ryu S."/>
            <person name="Kim W."/>
        </authorList>
    </citation>
    <scope>NUCLEOTIDE SEQUENCE [LARGE SCALE GENOMIC DNA]</scope>
    <source>
        <tissue evidence="1">Muscle</tissue>
    </source>
</reference>
<dbReference type="PANTHER" id="PTHR20956:SF12">
    <property type="entry name" value="FLYWCH-TYPE DOMAIN-CONTAINING PROTEIN"/>
    <property type="match status" value="1"/>
</dbReference>
<name>A0A5B7H9L8_PORTR</name>
<proteinExistence type="predicted"/>
<evidence type="ECO:0000313" key="2">
    <source>
        <dbReference type="Proteomes" id="UP000324222"/>
    </source>
</evidence>
<gene>
    <name evidence="1" type="ORF">E2C01_063614</name>
</gene>
<dbReference type="OrthoDB" id="10004641at2759"/>
<organism evidence="1 2">
    <name type="scientific">Portunus trituberculatus</name>
    <name type="common">Swimming crab</name>
    <name type="synonym">Neptunus trituberculatus</name>
    <dbReference type="NCBI Taxonomy" id="210409"/>
    <lineage>
        <taxon>Eukaryota</taxon>
        <taxon>Metazoa</taxon>
        <taxon>Ecdysozoa</taxon>
        <taxon>Arthropoda</taxon>
        <taxon>Crustacea</taxon>
        <taxon>Multicrustacea</taxon>
        <taxon>Malacostraca</taxon>
        <taxon>Eumalacostraca</taxon>
        <taxon>Eucarida</taxon>
        <taxon>Decapoda</taxon>
        <taxon>Pleocyemata</taxon>
        <taxon>Brachyura</taxon>
        <taxon>Eubrachyura</taxon>
        <taxon>Portunoidea</taxon>
        <taxon>Portunidae</taxon>
        <taxon>Portuninae</taxon>
        <taxon>Portunus</taxon>
    </lineage>
</organism>
<accession>A0A5B7H9L8</accession>
<dbReference type="Proteomes" id="UP000324222">
    <property type="component" value="Unassembled WGS sequence"/>
</dbReference>
<protein>
    <submittedName>
        <fullName evidence="1">Uncharacterized protein</fullName>
    </submittedName>
</protein>
<evidence type="ECO:0000313" key="1">
    <source>
        <dbReference type="EMBL" id="MPC69391.1"/>
    </source>
</evidence>
<comment type="caution">
    <text evidence="1">The sequence shown here is derived from an EMBL/GenBank/DDBJ whole genome shotgun (WGS) entry which is preliminary data.</text>
</comment>
<keyword evidence="2" id="KW-1185">Reference proteome</keyword>
<dbReference type="AlphaFoldDB" id="A0A5B7H9L8"/>
<dbReference type="EMBL" id="VSRR010029346">
    <property type="protein sequence ID" value="MPC69391.1"/>
    <property type="molecule type" value="Genomic_DNA"/>
</dbReference>
<dbReference type="PANTHER" id="PTHR20956">
    <property type="entry name" value="HEH2P"/>
    <property type="match status" value="1"/>
</dbReference>
<sequence length="205" mass="23603">MYVRGPNPHCHPPETCPALTSEVSALVKKKALEDVFRSANDIAEEVLRSKINPNMPLSSLPAPENLARQGNCKRRTARPAEPLDLKFTISTENIPQDFLQHDIVRNAQGCQPLLDLLDYIRNTWIYSNIWPPKSWCVYGRSIHTNNDVEGWHHHINLKARKEQLNFYLLIKLLRDEAKYVTLQVRLLSDGKVLRTQRAKYTLGRV</sequence>